<feature type="compositionally biased region" description="Polar residues" evidence="6">
    <location>
        <begin position="694"/>
        <end position="708"/>
    </location>
</feature>
<dbReference type="InterPro" id="IPR000644">
    <property type="entry name" value="CBS_dom"/>
</dbReference>
<dbReference type="PANTHER" id="PTHR13780">
    <property type="entry name" value="AMP-ACTIVATED PROTEIN KINASE, GAMMA REGULATORY SUBUNIT"/>
    <property type="match status" value="1"/>
</dbReference>
<evidence type="ECO:0000256" key="1">
    <source>
        <dbReference type="ARBA" id="ARBA00006750"/>
    </source>
</evidence>
<dbReference type="EMBL" id="JAKKPZ010000001">
    <property type="protein sequence ID" value="KAI1729601.1"/>
    <property type="molecule type" value="Genomic_DNA"/>
</dbReference>
<evidence type="ECO:0000313" key="8">
    <source>
        <dbReference type="EMBL" id="KAI1729601.1"/>
    </source>
</evidence>
<feature type="compositionally biased region" description="Polar residues" evidence="6">
    <location>
        <begin position="43"/>
        <end position="54"/>
    </location>
</feature>
<evidence type="ECO:0000259" key="7">
    <source>
        <dbReference type="PROSITE" id="PS51371"/>
    </source>
</evidence>
<feature type="compositionally biased region" description="Low complexity" evidence="6">
    <location>
        <begin position="55"/>
        <end position="69"/>
    </location>
</feature>
<keyword evidence="3 5" id="KW-0129">CBS domain</keyword>
<feature type="region of interest" description="Disordered" evidence="6">
    <location>
        <begin position="137"/>
        <end position="164"/>
    </location>
</feature>
<feature type="domain" description="CBS" evidence="7">
    <location>
        <begin position="930"/>
        <end position="988"/>
    </location>
</feature>
<feature type="compositionally biased region" description="Low complexity" evidence="6">
    <location>
        <begin position="27"/>
        <end position="42"/>
    </location>
</feature>
<comment type="caution">
    <text evidence="8">The sequence shown here is derived from an EMBL/GenBank/DDBJ whole genome shotgun (WGS) entry which is preliminary data.</text>
</comment>
<comment type="similarity">
    <text evidence="1">Belongs to the 5'-AMP-activated protein kinase gamma subunit family.</text>
</comment>
<dbReference type="AlphaFoldDB" id="A0AAD4NK51"/>
<dbReference type="InterPro" id="IPR046342">
    <property type="entry name" value="CBS_dom_sf"/>
</dbReference>
<organism evidence="8 9">
    <name type="scientific">Ditylenchus destructor</name>
    <dbReference type="NCBI Taxonomy" id="166010"/>
    <lineage>
        <taxon>Eukaryota</taxon>
        <taxon>Metazoa</taxon>
        <taxon>Ecdysozoa</taxon>
        <taxon>Nematoda</taxon>
        <taxon>Chromadorea</taxon>
        <taxon>Rhabditida</taxon>
        <taxon>Tylenchina</taxon>
        <taxon>Tylenchomorpha</taxon>
        <taxon>Sphaerularioidea</taxon>
        <taxon>Anguinidae</taxon>
        <taxon>Anguininae</taxon>
        <taxon>Ditylenchus</taxon>
    </lineage>
</organism>
<dbReference type="CDD" id="cd04641">
    <property type="entry name" value="CBS_euAMPK_gamma-like_repeat2"/>
    <property type="match status" value="1"/>
</dbReference>
<dbReference type="PROSITE" id="PS51371">
    <property type="entry name" value="CBS"/>
    <property type="match status" value="3"/>
</dbReference>
<feature type="compositionally biased region" description="Low complexity" evidence="6">
    <location>
        <begin position="537"/>
        <end position="566"/>
    </location>
</feature>
<feature type="domain" description="CBS" evidence="7">
    <location>
        <begin position="1003"/>
        <end position="1065"/>
    </location>
</feature>
<evidence type="ECO:0000313" key="9">
    <source>
        <dbReference type="Proteomes" id="UP001201812"/>
    </source>
</evidence>
<evidence type="ECO:0000256" key="6">
    <source>
        <dbReference type="SAM" id="MobiDB-lite"/>
    </source>
</evidence>
<feature type="compositionally biased region" description="Low complexity" evidence="6">
    <location>
        <begin position="146"/>
        <end position="156"/>
    </location>
</feature>
<evidence type="ECO:0000256" key="4">
    <source>
        <dbReference type="ARBA" id="ARBA00025878"/>
    </source>
</evidence>
<feature type="region of interest" description="Disordered" evidence="6">
    <location>
        <begin position="1"/>
        <end position="69"/>
    </location>
</feature>
<keyword evidence="9" id="KW-1185">Reference proteome</keyword>
<keyword evidence="2" id="KW-0677">Repeat</keyword>
<dbReference type="CDD" id="cd04618">
    <property type="entry name" value="CBS_euAMPK_gamma-like_repeat1"/>
    <property type="match status" value="1"/>
</dbReference>
<feature type="compositionally biased region" description="Polar residues" evidence="6">
    <location>
        <begin position="1"/>
        <end position="26"/>
    </location>
</feature>
<feature type="region of interest" description="Disordered" evidence="6">
    <location>
        <begin position="524"/>
        <end position="619"/>
    </location>
</feature>
<proteinExistence type="inferred from homology"/>
<reference evidence="8" key="1">
    <citation type="submission" date="2022-01" db="EMBL/GenBank/DDBJ databases">
        <title>Genome Sequence Resource for Two Populations of Ditylenchus destructor, the Migratory Endoparasitic Phytonematode.</title>
        <authorList>
            <person name="Zhang H."/>
            <person name="Lin R."/>
            <person name="Xie B."/>
        </authorList>
    </citation>
    <scope>NUCLEOTIDE SEQUENCE</scope>
    <source>
        <strain evidence="8">BazhouSP</strain>
    </source>
</reference>
<dbReference type="GO" id="GO:0019901">
    <property type="term" value="F:protein kinase binding"/>
    <property type="evidence" value="ECO:0007669"/>
    <property type="project" value="TreeGrafter"/>
</dbReference>
<dbReference type="GO" id="GO:0016208">
    <property type="term" value="F:AMP binding"/>
    <property type="evidence" value="ECO:0007669"/>
    <property type="project" value="TreeGrafter"/>
</dbReference>
<evidence type="ECO:0000256" key="5">
    <source>
        <dbReference type="PROSITE-ProRule" id="PRU00703"/>
    </source>
</evidence>
<sequence length="1145" mass="123565">MIPASENSTNFALPNMQSNMSPLCSPQSRRQSCSNNGSSSASTPGDTSMTSPVEHNSFSSTTSHTGTSNGSAIGCGRMGCTGGILVMFPSSPSTTANCTIRANVALSSNANGLTSPNSSGSVSQVIAQRFCNCPSPMNAEPGTHTSRSGSGSSSQGAPQWGATESPHCTMMEVDESDTPRPSARHPSIHCPAMGPTEEEAQHQQPQLYIDTQIANLDFHGPHSPPTVVPMYKRRQSALCAMPGGAPQTNGPVSSHEHFLSIRNRANSNPHSQSLYAKSPVNGTFSSSFDGSINGSPLTIMNSPVSPSTNRVQRPLANFRRYHANSISNSNSIHSGVEPGLSYPTQYRSSQNFVNLNRSAMMHNMHNNFRSMDSASVNAMNHLANGVPTHASVDLSRTALLIREGCHLALQRVTVRRQPVTAIVCLLLSSRLREGWVHSESSCISMFPPAHPLSTRFDPHQSQLIDHQLSKHDVLAVLSRIIAKLLQRTSAARLLQGAGINRLLKQEPMFGGKHKGSLRKVLYKRNKSDSSSSGGGNSSQQQSNTNTPTVSEPPSAGNSSTGSSASPNPHPNLFQFPTTRPPVPHSTSLLPPLQLGQLDASQFPQPPSSPTTSGIPSASRLRVRTAGLELTGLGANAPSATTPVGVVPENPSPLTIDVNCVCNIGSQPPLSSSSSPGGAGGPGKAHRLFAPQLSGPASATNNTGSNGQKSEAPVCQVPGHDRPHHRSISASPQYYYHNTAAASDGRSMPNALNVPLLIPLGTGNGQAGRRGHSARNLHHRSSVSGGLGSAYQRPSPSANANLYLAARLDHPTVFDFEDWHTSLDKQSQEAVYSLFMKAHKCYDLIPTSSKLVVFDTELPVSKAFFALVYNGVRAAPLWDSKAQDFVGMLTITDFIQILHKYYAKDSVGEGMKQLEEHKISTWRNVFDTDGQTKKFITIDPSESLHRAVQILCEHKIHRLPVLETSTGNILYILTHKRLIKFLFLYINDLPKPAYMDRTPKELGIGSWGDISTICMNTPLIDALKIFLEKRVSALPLLDSEGRVVDIYAKFDAINLAADKTYNNLDVTVYEALKQRSDWFEGVRTCKEKDSLMTVIDIIVKAEVHRLIVTDDAQRVTDPNGRTAQQSVNRVFTTLVLGRLLRCYVSK</sequence>
<dbReference type="GO" id="GO:0019887">
    <property type="term" value="F:protein kinase regulator activity"/>
    <property type="evidence" value="ECO:0007669"/>
    <property type="project" value="TreeGrafter"/>
</dbReference>
<comment type="subunit">
    <text evidence="4">AMPK is a heterotrimer of an alpha catalytic subunit (PRKAA1 or PRKAA2), a beta (PRKAB1 or PRKAB2) and a gamma non-catalytic subunits (PRKAG1, PRKAG2 or PRKAG3). Interacts with FNIP1 and FNIP2.</text>
</comment>
<feature type="domain" description="CBS" evidence="7">
    <location>
        <begin position="845"/>
        <end position="905"/>
    </location>
</feature>
<feature type="region of interest" description="Disordered" evidence="6">
    <location>
        <begin position="667"/>
        <end position="730"/>
    </location>
</feature>
<dbReference type="GO" id="GO:0005634">
    <property type="term" value="C:nucleus"/>
    <property type="evidence" value="ECO:0007669"/>
    <property type="project" value="TreeGrafter"/>
</dbReference>
<gene>
    <name evidence="8" type="ORF">DdX_01851</name>
</gene>
<feature type="compositionally biased region" description="Low complexity" evidence="6">
    <location>
        <begin position="609"/>
        <end position="618"/>
    </location>
</feature>
<dbReference type="SMART" id="SM00116">
    <property type="entry name" value="CBS"/>
    <property type="match status" value="4"/>
</dbReference>
<protein>
    <submittedName>
        <fullName evidence="8">CBS domain-containing protein</fullName>
    </submittedName>
</protein>
<accession>A0AAD4NK51</accession>
<dbReference type="GO" id="GO:0031588">
    <property type="term" value="C:nucleotide-activated protein kinase complex"/>
    <property type="evidence" value="ECO:0007669"/>
    <property type="project" value="TreeGrafter"/>
</dbReference>
<dbReference type="PANTHER" id="PTHR13780:SF35">
    <property type="entry name" value="LD22662P"/>
    <property type="match status" value="1"/>
</dbReference>
<dbReference type="Proteomes" id="UP001201812">
    <property type="component" value="Unassembled WGS sequence"/>
</dbReference>
<dbReference type="Pfam" id="PF00571">
    <property type="entry name" value="CBS"/>
    <property type="match status" value="3"/>
</dbReference>
<name>A0AAD4NK51_9BILA</name>
<evidence type="ECO:0000256" key="3">
    <source>
        <dbReference type="ARBA" id="ARBA00023122"/>
    </source>
</evidence>
<dbReference type="SUPFAM" id="SSF54631">
    <property type="entry name" value="CBS-domain pair"/>
    <property type="match status" value="2"/>
</dbReference>
<dbReference type="InterPro" id="IPR050511">
    <property type="entry name" value="AMPK_gamma/SDS23_families"/>
</dbReference>
<dbReference type="GO" id="GO:0005737">
    <property type="term" value="C:cytoplasm"/>
    <property type="evidence" value="ECO:0007669"/>
    <property type="project" value="TreeGrafter"/>
</dbReference>
<dbReference type="Gene3D" id="3.10.580.10">
    <property type="entry name" value="CBS-domain"/>
    <property type="match status" value="2"/>
</dbReference>
<evidence type="ECO:0000256" key="2">
    <source>
        <dbReference type="ARBA" id="ARBA00022737"/>
    </source>
</evidence>